<evidence type="ECO:0000313" key="11">
    <source>
        <dbReference type="Proteomes" id="UP000254785"/>
    </source>
</evidence>
<dbReference type="Gene3D" id="3.10.20.410">
    <property type="match status" value="1"/>
</dbReference>
<dbReference type="InterPro" id="IPR037224">
    <property type="entry name" value="PapC_N_sf"/>
</dbReference>
<dbReference type="GO" id="GO:0009297">
    <property type="term" value="P:pilus assembly"/>
    <property type="evidence" value="ECO:0007669"/>
    <property type="project" value="InterPro"/>
</dbReference>
<gene>
    <name evidence="10" type="primary">yfcU_1</name>
    <name evidence="10" type="ORF">NCTC9117_02121</name>
</gene>
<keyword evidence="3" id="KW-0813">Transport</keyword>
<dbReference type="Pfam" id="PF13954">
    <property type="entry name" value="PapC_N"/>
    <property type="match status" value="1"/>
</dbReference>
<keyword evidence="4" id="KW-0812">Transmembrane</keyword>
<dbReference type="GO" id="GO:0009279">
    <property type="term" value="C:cell outer membrane"/>
    <property type="evidence" value="ECO:0007669"/>
    <property type="project" value="UniProtKB-SubCell"/>
</dbReference>
<dbReference type="Proteomes" id="UP000254785">
    <property type="component" value="Unassembled WGS sequence"/>
</dbReference>
<dbReference type="AlphaFoldDB" id="A0A376Y6Z7"/>
<organism evidence="10 11">
    <name type="scientific">Escherichia coli</name>
    <dbReference type="NCBI Taxonomy" id="562"/>
    <lineage>
        <taxon>Bacteria</taxon>
        <taxon>Pseudomonadati</taxon>
        <taxon>Pseudomonadota</taxon>
        <taxon>Gammaproteobacteria</taxon>
        <taxon>Enterobacterales</taxon>
        <taxon>Enterobacteriaceae</taxon>
        <taxon>Escherichia</taxon>
    </lineage>
</organism>
<evidence type="ECO:0000313" key="10">
    <source>
        <dbReference type="EMBL" id="STJ79534.1"/>
    </source>
</evidence>
<dbReference type="EMBL" id="UGDC01000003">
    <property type="protein sequence ID" value="STJ79534.1"/>
    <property type="molecule type" value="Genomic_DNA"/>
</dbReference>
<dbReference type="InterPro" id="IPR025885">
    <property type="entry name" value="PapC_N"/>
</dbReference>
<keyword evidence="5 8" id="KW-0732">Signal</keyword>
<keyword evidence="6" id="KW-0472">Membrane</keyword>
<dbReference type="InterPro" id="IPR000015">
    <property type="entry name" value="Fimb_usher"/>
</dbReference>
<name>A0A376Y6Z7_ECOLX</name>
<evidence type="ECO:0000256" key="3">
    <source>
        <dbReference type="ARBA" id="ARBA00022448"/>
    </source>
</evidence>
<dbReference type="PANTHER" id="PTHR30451:SF10">
    <property type="entry name" value="OUTER MEMBRANE USHER PROTEIN YFCU-RELATED"/>
    <property type="match status" value="1"/>
</dbReference>
<keyword evidence="7" id="KW-0998">Cell outer membrane</keyword>
<protein>
    <submittedName>
        <fullName evidence="10">Export usher protein</fullName>
    </submittedName>
</protein>
<evidence type="ECO:0000256" key="4">
    <source>
        <dbReference type="ARBA" id="ARBA00022692"/>
    </source>
</evidence>
<evidence type="ECO:0000259" key="9">
    <source>
        <dbReference type="Pfam" id="PF13954"/>
    </source>
</evidence>
<evidence type="ECO:0000256" key="5">
    <source>
        <dbReference type="ARBA" id="ARBA00022729"/>
    </source>
</evidence>
<proteinExistence type="inferred from homology"/>
<evidence type="ECO:0000256" key="2">
    <source>
        <dbReference type="ARBA" id="ARBA00008064"/>
    </source>
</evidence>
<feature type="chain" id="PRO_5016853454" evidence="8">
    <location>
        <begin position="30"/>
        <end position="158"/>
    </location>
</feature>
<dbReference type="GO" id="GO:0015473">
    <property type="term" value="F:fimbrial usher porin activity"/>
    <property type="evidence" value="ECO:0007669"/>
    <property type="project" value="InterPro"/>
</dbReference>
<feature type="signal peptide" evidence="8">
    <location>
        <begin position="1"/>
        <end position="29"/>
    </location>
</feature>
<evidence type="ECO:0000256" key="8">
    <source>
        <dbReference type="SAM" id="SignalP"/>
    </source>
</evidence>
<accession>A0A376Y6Z7</accession>
<evidence type="ECO:0000256" key="7">
    <source>
        <dbReference type="ARBA" id="ARBA00023237"/>
    </source>
</evidence>
<feature type="domain" description="PapC N-terminal" evidence="9">
    <location>
        <begin position="34"/>
        <end position="155"/>
    </location>
</feature>
<reference evidence="10 11" key="1">
    <citation type="submission" date="2018-06" db="EMBL/GenBank/DDBJ databases">
        <authorList>
            <consortium name="Pathogen Informatics"/>
            <person name="Doyle S."/>
        </authorList>
    </citation>
    <scope>NUCLEOTIDE SEQUENCE [LARGE SCALE GENOMIC DNA]</scope>
    <source>
        <strain evidence="10 11">NCTC9117</strain>
    </source>
</reference>
<dbReference type="PANTHER" id="PTHR30451">
    <property type="entry name" value="OUTER MEMBRANE USHER PROTEIN"/>
    <property type="match status" value="1"/>
</dbReference>
<evidence type="ECO:0000256" key="1">
    <source>
        <dbReference type="ARBA" id="ARBA00004571"/>
    </source>
</evidence>
<comment type="similarity">
    <text evidence="2">Belongs to the fimbrial export usher family.</text>
</comment>
<evidence type="ECO:0000256" key="6">
    <source>
        <dbReference type="ARBA" id="ARBA00023136"/>
    </source>
</evidence>
<comment type="subcellular location">
    <subcellularLocation>
        <location evidence="1">Cell outer membrane</location>
        <topology evidence="1">Multi-pass membrane protein</topology>
    </subcellularLocation>
</comment>
<dbReference type="SUPFAM" id="SSF141729">
    <property type="entry name" value="FimD N-terminal domain-like"/>
    <property type="match status" value="1"/>
</dbReference>
<sequence>MPDHSLFRLRILPWCIALAMSGSYSSVWAEDDIQFDSRFLELKGDTKIDLKRFSSQGYVEPGKYNLQVQLNKQPLAEEYDIYWYAGEDDVSKSYACLTPELVAQFGLKEDVAKNLQWSHDGKCLKPRSTGSMEIKADLSQSALVISLPQAYLEYTWPD</sequence>